<dbReference type="InterPro" id="IPR027486">
    <property type="entry name" value="Ribosomal_uS10_dom"/>
</dbReference>
<sequence length="232" mass="26223">MHVLLPRLMLGKEIVLKIFPGTLATLFRGNVIGRSASVRYIRMTREEVLHIRMDPPFDSSSDETSRVLSLGEIASSTVSENVENDALYKSVSLELKGHDRAVLRSYEMFALAAADHLGIAIDGAGELDPPYVLWRRTLLKSAHVHKSARVQYETRTYRRRIRIVHMTGSTADTFLEYVERNLPEGVGMQVVKQEIIPLTSHMQTMFKKSDRLCSIEGEEMSPLSRSSYKDGK</sequence>
<dbReference type="PANTHER" id="PTHR13334:SF4">
    <property type="entry name" value="SMALL RIBOSOMAL SUBUNIT PROTEIN US10M"/>
    <property type="match status" value="1"/>
</dbReference>
<dbReference type="AlphaFoldDB" id="A0A5S6QQY5"/>
<feature type="domain" description="Small ribosomal subunit protein uS10" evidence="8">
    <location>
        <begin position="92"/>
        <end position="191"/>
    </location>
</feature>
<keyword evidence="3" id="KW-0689">Ribosomal protein</keyword>
<evidence type="ECO:0000259" key="8">
    <source>
        <dbReference type="SMART" id="SM01403"/>
    </source>
</evidence>
<dbReference type="PANTHER" id="PTHR13334">
    <property type="entry name" value="MITOCHONDRIAL 28S RIBOSOMAL PROTEIN S10"/>
    <property type="match status" value="1"/>
</dbReference>
<dbReference type="STRING" id="70415.A0A5S6QQY5"/>
<keyword evidence="9" id="KW-1185">Reference proteome</keyword>
<dbReference type="Gene3D" id="3.30.70.600">
    <property type="entry name" value="Ribosomal protein S10 domain"/>
    <property type="match status" value="1"/>
</dbReference>
<dbReference type="Pfam" id="PF00338">
    <property type="entry name" value="Ribosomal_S10"/>
    <property type="match status" value="1"/>
</dbReference>
<reference evidence="10" key="1">
    <citation type="submission" date="2019-12" db="UniProtKB">
        <authorList>
            <consortium name="WormBaseParasite"/>
        </authorList>
    </citation>
    <scope>IDENTIFICATION</scope>
</reference>
<evidence type="ECO:0000313" key="10">
    <source>
        <dbReference type="WBParaSite" id="TMUE_2000009568.1"/>
    </source>
</evidence>
<dbReference type="SUPFAM" id="SSF54999">
    <property type="entry name" value="Ribosomal protein S10"/>
    <property type="match status" value="1"/>
</dbReference>
<evidence type="ECO:0000256" key="2">
    <source>
        <dbReference type="ARBA" id="ARBA00007102"/>
    </source>
</evidence>
<protein>
    <recommendedName>
        <fullName evidence="6">Small ribosomal subunit protein uS10m</fullName>
    </recommendedName>
    <alternativeName>
        <fullName evidence="7">28S ribosomal protein S10, mitochondrial</fullName>
    </alternativeName>
</protein>
<evidence type="ECO:0000256" key="4">
    <source>
        <dbReference type="ARBA" id="ARBA00023128"/>
    </source>
</evidence>
<dbReference type="InterPro" id="IPR036838">
    <property type="entry name" value="Ribosomal_uS10_dom_sf"/>
</dbReference>
<evidence type="ECO:0000256" key="3">
    <source>
        <dbReference type="ARBA" id="ARBA00022980"/>
    </source>
</evidence>
<evidence type="ECO:0000256" key="7">
    <source>
        <dbReference type="ARBA" id="ARBA00035544"/>
    </source>
</evidence>
<keyword evidence="4" id="KW-0496">Mitochondrion</keyword>
<evidence type="ECO:0000256" key="1">
    <source>
        <dbReference type="ARBA" id="ARBA00004173"/>
    </source>
</evidence>
<dbReference type="SMART" id="SM01403">
    <property type="entry name" value="Ribosomal_S10"/>
    <property type="match status" value="1"/>
</dbReference>
<organism evidence="9 10">
    <name type="scientific">Trichuris muris</name>
    <name type="common">Mouse whipworm</name>
    <dbReference type="NCBI Taxonomy" id="70415"/>
    <lineage>
        <taxon>Eukaryota</taxon>
        <taxon>Metazoa</taxon>
        <taxon>Ecdysozoa</taxon>
        <taxon>Nematoda</taxon>
        <taxon>Enoplea</taxon>
        <taxon>Dorylaimia</taxon>
        <taxon>Trichinellida</taxon>
        <taxon>Trichuridae</taxon>
        <taxon>Trichuris</taxon>
    </lineage>
</organism>
<comment type="subcellular location">
    <subcellularLocation>
        <location evidence="1">Mitochondrion</location>
    </subcellularLocation>
</comment>
<keyword evidence="5" id="KW-0687">Ribonucleoprotein</keyword>
<evidence type="ECO:0000256" key="6">
    <source>
        <dbReference type="ARBA" id="ARBA00035261"/>
    </source>
</evidence>
<evidence type="ECO:0000313" key="9">
    <source>
        <dbReference type="Proteomes" id="UP000046395"/>
    </source>
</evidence>
<dbReference type="GO" id="GO:0005763">
    <property type="term" value="C:mitochondrial small ribosomal subunit"/>
    <property type="evidence" value="ECO:0007669"/>
    <property type="project" value="InterPro"/>
</dbReference>
<dbReference type="InterPro" id="IPR040055">
    <property type="entry name" value="Ribosomal_uS10m"/>
</dbReference>
<dbReference type="Proteomes" id="UP000046395">
    <property type="component" value="Unassembled WGS sequence"/>
</dbReference>
<dbReference type="WBParaSite" id="TMUE_2000009568.1">
    <property type="protein sequence ID" value="TMUE_2000009568.1"/>
    <property type="gene ID" value="WBGene00300639"/>
</dbReference>
<evidence type="ECO:0000256" key="5">
    <source>
        <dbReference type="ARBA" id="ARBA00023274"/>
    </source>
</evidence>
<accession>A0A5S6QQY5</accession>
<name>A0A5S6QQY5_TRIMR</name>
<proteinExistence type="inferred from homology"/>
<comment type="similarity">
    <text evidence="2">Belongs to the universal ribosomal protein uS10 family.</text>
</comment>